<sequence length="497" mass="56427">MDNTHVDQPSPPQSVHDSEDEWLASPQHPSTQVRQLWNMQFSSSQWDPYATKPLRSLREAVLIPGNYSEIQAILKNEQVDVDEKGPDGRTALSLAIECGKYYVVKILLGNGADPNIREDRNRTPFFWATTQSQRASNLNYNYKDMIKSLLDFEADPVLTDDEGNTPLAEAAAIGNEEFVKQAVEAVESGLAKINTQGDEEKTPLMRATTGGWPNCMRYLLPHPADMGSCAWWERFLQTRARQREKDPRRSQFKDLCMEDRTGLEDLISQLPNDSVSGTNPPGGRTFLSWAVEYEDEEIVERLLRWEENPNVRDKTDHKMSPLIKALKIDNMAIVDLLKGRDKYSMHILVDEADDMGEEQALELARKLLERGYDLNKRDSEGRNPLHIACHKGRKRFVEEFLHPNFGTQNASVHEKDNTGKTPLQYAIGNKDIVKLLVERGADLSDVETASLFKLGEPKPLCVQLTNIRGPNQTLLLISDHNEARQLWNPEFGVPQLR</sequence>
<dbReference type="SUPFAM" id="SSF48403">
    <property type="entry name" value="Ankyrin repeat"/>
    <property type="match status" value="1"/>
</dbReference>
<dbReference type="GeneID" id="66994427"/>
<feature type="region of interest" description="Disordered" evidence="4">
    <location>
        <begin position="1"/>
        <end position="29"/>
    </location>
</feature>
<gene>
    <name evidence="5" type="ORF">Aud_006950</name>
</gene>
<dbReference type="Proteomes" id="UP000036893">
    <property type="component" value="Unassembled WGS sequence"/>
</dbReference>
<dbReference type="InterPro" id="IPR002110">
    <property type="entry name" value="Ankyrin_rpt"/>
</dbReference>
<dbReference type="AlphaFoldDB" id="A0A8E0QU44"/>
<evidence type="ECO:0000256" key="1">
    <source>
        <dbReference type="ARBA" id="ARBA00022737"/>
    </source>
</evidence>
<dbReference type="PANTHER" id="PTHR24166:SF48">
    <property type="entry name" value="PROTEIN VAPYRIN"/>
    <property type="match status" value="1"/>
</dbReference>
<evidence type="ECO:0000256" key="3">
    <source>
        <dbReference type="PROSITE-ProRule" id="PRU00023"/>
    </source>
</evidence>
<dbReference type="PANTHER" id="PTHR24166">
    <property type="entry name" value="ROLLING PEBBLES, ISOFORM B"/>
    <property type="match status" value="1"/>
</dbReference>
<dbReference type="PROSITE" id="PS50088">
    <property type="entry name" value="ANK_REPEAT"/>
    <property type="match status" value="2"/>
</dbReference>
<keyword evidence="1" id="KW-0677">Repeat</keyword>
<accession>A0A8E0QU44</accession>
<feature type="repeat" description="ANK" evidence="3">
    <location>
        <begin position="87"/>
        <end position="119"/>
    </location>
</feature>
<dbReference type="RefSeq" id="XP_043147781.1">
    <property type="nucleotide sequence ID" value="XM_043291846.1"/>
</dbReference>
<dbReference type="PROSITE" id="PS50297">
    <property type="entry name" value="ANK_REP_REGION"/>
    <property type="match status" value="1"/>
</dbReference>
<evidence type="ECO:0000256" key="2">
    <source>
        <dbReference type="ARBA" id="ARBA00023043"/>
    </source>
</evidence>
<dbReference type="Pfam" id="PF12796">
    <property type="entry name" value="Ank_2"/>
    <property type="match status" value="3"/>
</dbReference>
<reference evidence="5" key="1">
    <citation type="journal article" date="2015" name="Genome Announc.">
        <title>Draft Genome Sequence of the Pathogenic Filamentous Fungus Aspergillus udagawae Strain IFM 46973T.</title>
        <authorList>
            <person name="Kusuya Y."/>
            <person name="Takahashi-Nakaguchi A."/>
            <person name="Takahashi H."/>
            <person name="Yaguchi T."/>
        </authorList>
    </citation>
    <scope>NUCLEOTIDE SEQUENCE</scope>
    <source>
        <strain evidence="5">IFM 46973</strain>
    </source>
</reference>
<dbReference type="EMBL" id="BBXM02000005">
    <property type="protein sequence ID" value="GIC90515.1"/>
    <property type="molecule type" value="Genomic_DNA"/>
</dbReference>
<dbReference type="Gene3D" id="1.25.40.20">
    <property type="entry name" value="Ankyrin repeat-containing domain"/>
    <property type="match status" value="3"/>
</dbReference>
<feature type="repeat" description="ANK" evidence="3">
    <location>
        <begin position="282"/>
        <end position="314"/>
    </location>
</feature>
<proteinExistence type="predicted"/>
<name>A0A8E0QU44_9EURO</name>
<dbReference type="InterPro" id="IPR036770">
    <property type="entry name" value="Ankyrin_rpt-contain_sf"/>
</dbReference>
<evidence type="ECO:0000313" key="6">
    <source>
        <dbReference type="Proteomes" id="UP000036893"/>
    </source>
</evidence>
<dbReference type="Pfam" id="PF00023">
    <property type="entry name" value="Ank"/>
    <property type="match status" value="1"/>
</dbReference>
<keyword evidence="2 3" id="KW-0040">ANK repeat</keyword>
<reference evidence="5" key="2">
    <citation type="submission" date="2021-01" db="EMBL/GenBank/DDBJ databases">
        <title>Pan-genome distribution and transcriptional activeness of fungal secondary metabolism genes in Aspergillus section Fumigati.</title>
        <authorList>
            <person name="Takahashi H."/>
            <person name="Umemura M."/>
            <person name="Ninomiya A."/>
            <person name="Kusuya Y."/>
            <person name="Urayama S."/>
            <person name="Shimizu M."/>
            <person name="Watanabe A."/>
            <person name="Kamei K."/>
            <person name="Yaguchi T."/>
            <person name="Hagiwara D."/>
        </authorList>
    </citation>
    <scope>NUCLEOTIDE SEQUENCE</scope>
    <source>
        <strain evidence="5">IFM 46973</strain>
    </source>
</reference>
<evidence type="ECO:0000313" key="5">
    <source>
        <dbReference type="EMBL" id="GIC90515.1"/>
    </source>
</evidence>
<dbReference type="SMART" id="SM00248">
    <property type="entry name" value="ANK"/>
    <property type="match status" value="8"/>
</dbReference>
<evidence type="ECO:0000256" key="4">
    <source>
        <dbReference type="SAM" id="MobiDB-lite"/>
    </source>
</evidence>
<protein>
    <submittedName>
        <fullName evidence="5">Uncharacterized protein</fullName>
    </submittedName>
</protein>
<comment type="caution">
    <text evidence="5">The sequence shown here is derived from an EMBL/GenBank/DDBJ whole genome shotgun (WGS) entry which is preliminary data.</text>
</comment>
<dbReference type="InterPro" id="IPR050889">
    <property type="entry name" value="Dendritic_Spine_Reg/Scaffold"/>
</dbReference>
<organism evidence="5 6">
    <name type="scientific">Aspergillus udagawae</name>
    <dbReference type="NCBI Taxonomy" id="91492"/>
    <lineage>
        <taxon>Eukaryota</taxon>
        <taxon>Fungi</taxon>
        <taxon>Dikarya</taxon>
        <taxon>Ascomycota</taxon>
        <taxon>Pezizomycotina</taxon>
        <taxon>Eurotiomycetes</taxon>
        <taxon>Eurotiomycetidae</taxon>
        <taxon>Eurotiales</taxon>
        <taxon>Aspergillaceae</taxon>
        <taxon>Aspergillus</taxon>
        <taxon>Aspergillus subgen. Fumigati</taxon>
    </lineage>
</organism>